<keyword evidence="2" id="KW-1185">Reference proteome</keyword>
<gene>
    <name evidence="1" type="ORF">M0638_05760</name>
</gene>
<organism evidence="1 2">
    <name type="scientific">Roseomonas acroporae</name>
    <dbReference type="NCBI Taxonomy" id="2937791"/>
    <lineage>
        <taxon>Bacteria</taxon>
        <taxon>Pseudomonadati</taxon>
        <taxon>Pseudomonadota</taxon>
        <taxon>Alphaproteobacteria</taxon>
        <taxon>Acetobacterales</taxon>
        <taxon>Roseomonadaceae</taxon>
        <taxon>Roseomonas</taxon>
    </lineage>
</organism>
<dbReference type="Pfam" id="PF20099">
    <property type="entry name" value="DUF6489"/>
    <property type="match status" value="1"/>
</dbReference>
<name>A0A9X1YCB6_9PROT</name>
<accession>A0A9X1YCB6</accession>
<dbReference type="InterPro" id="IPR045502">
    <property type="entry name" value="DUF6489"/>
</dbReference>
<dbReference type="AlphaFoldDB" id="A0A9X1YCB6"/>
<reference evidence="1" key="1">
    <citation type="submission" date="2022-04" db="EMBL/GenBank/DDBJ databases">
        <title>Roseomonas acroporae sp. nov., isolated from coral Acropora digitifera.</title>
        <authorList>
            <person name="Sun H."/>
        </authorList>
    </citation>
    <scope>NUCLEOTIDE SEQUENCE</scope>
    <source>
        <strain evidence="1">NAR14</strain>
    </source>
</reference>
<dbReference type="RefSeq" id="WP_248666011.1">
    <property type="nucleotide sequence ID" value="NZ_JALPRX010000020.1"/>
</dbReference>
<dbReference type="Proteomes" id="UP001139516">
    <property type="component" value="Unassembled WGS sequence"/>
</dbReference>
<sequence>MKVRIEIDCSADEARQFFGLPDVKPMQEAVMNRLQDRMMDAISADTPEALMRAWFPFMPQTPEALQKAMTSFLKSPFGKPSEDR</sequence>
<proteinExistence type="predicted"/>
<comment type="caution">
    <text evidence="1">The sequence shown here is derived from an EMBL/GenBank/DDBJ whole genome shotgun (WGS) entry which is preliminary data.</text>
</comment>
<evidence type="ECO:0000313" key="2">
    <source>
        <dbReference type="Proteomes" id="UP001139516"/>
    </source>
</evidence>
<protein>
    <submittedName>
        <fullName evidence="1">DUF6489 family protein</fullName>
    </submittedName>
</protein>
<evidence type="ECO:0000313" key="1">
    <source>
        <dbReference type="EMBL" id="MCK8783886.1"/>
    </source>
</evidence>
<dbReference type="EMBL" id="JALPRX010000020">
    <property type="protein sequence ID" value="MCK8783886.1"/>
    <property type="molecule type" value="Genomic_DNA"/>
</dbReference>